<dbReference type="GO" id="GO:0015031">
    <property type="term" value="P:protein transport"/>
    <property type="evidence" value="ECO:0007669"/>
    <property type="project" value="UniProtKB-KW"/>
</dbReference>
<evidence type="ECO:0000256" key="6">
    <source>
        <dbReference type="ARBA" id="ARBA00023132"/>
    </source>
</evidence>
<keyword evidence="3" id="KW-0509">mRNA transport</keyword>
<feature type="compositionally biased region" description="Low complexity" evidence="8">
    <location>
        <begin position="440"/>
        <end position="451"/>
    </location>
</feature>
<accession>A0AAD7CGW0</accession>
<sequence>MKRGADRQITKDEGDDEIEEVTSSGAAFSKADDAVLAGRKIKAMPRRGGASPAPSATESPATPPPSKFGAFAGFGTPAASPHSFSFTPSSASPSFPPAAKPASNPFAAPPTTSTPTLFGSGAPVVASTASNAAKTFAGLLGDSSAKPTSTDSESDSTPTDEVALKYYKSLRGLNVSILEAITKAIDQDPFADVAGVLKSYSELRLGFQKEFDSKSKPELARSSAPSPSPSAPTLSAPTPAPPSKMPTAPTAFAGFGGFGAKPAASSTPQPDVTKSAPAGPAPPSNPFSFGSSSSSTIAKPSPTSLFGSTTTTPAATPTKAGSLFSSTSTGSLFGSAPAPQSPSSTGLSFGSSATSSTKTSLFGAPASPSPSSFVGAAKAPSSLFGSGAFGGSTTASSSTGFSFAKGSLGNPVGFGFGSPKADEKEKEEKKSEDGEEDTTESGSGESQGQSQATDTAESQEKGIGAASTMLFGGDEGTGLDAEGEGEEEEETVHAARVKAFRMKKNEDGGNGGWLDIGIGMLRLKKHKETSARRVLMRNSQSGKILINFALYSGLKPTQTKKTMSFIGHDETGDHRMFNVRFRSEEAAKEFCEFLEREVAAVKAG</sequence>
<feature type="compositionally biased region" description="Low complexity" evidence="8">
    <location>
        <begin position="286"/>
        <end position="407"/>
    </location>
</feature>
<dbReference type="CDD" id="cd13170">
    <property type="entry name" value="RanBD_NUP50"/>
    <property type="match status" value="1"/>
</dbReference>
<reference evidence="10" key="1">
    <citation type="submission" date="2023-03" db="EMBL/GenBank/DDBJ databases">
        <title>Massive genome expansion in bonnet fungi (Mycena s.s.) driven by repeated elements and novel gene families across ecological guilds.</title>
        <authorList>
            <consortium name="Lawrence Berkeley National Laboratory"/>
            <person name="Harder C.B."/>
            <person name="Miyauchi S."/>
            <person name="Viragh M."/>
            <person name="Kuo A."/>
            <person name="Thoen E."/>
            <person name="Andreopoulos B."/>
            <person name="Lu D."/>
            <person name="Skrede I."/>
            <person name="Drula E."/>
            <person name="Henrissat B."/>
            <person name="Morin E."/>
            <person name="Kohler A."/>
            <person name="Barry K."/>
            <person name="LaButti K."/>
            <person name="Morin E."/>
            <person name="Salamov A."/>
            <person name="Lipzen A."/>
            <person name="Mereny Z."/>
            <person name="Hegedus B."/>
            <person name="Baldrian P."/>
            <person name="Stursova M."/>
            <person name="Weitz H."/>
            <person name="Taylor A."/>
            <person name="Grigoriev I.V."/>
            <person name="Nagy L.G."/>
            <person name="Martin F."/>
            <person name="Kauserud H."/>
        </authorList>
    </citation>
    <scope>NUCLEOTIDE SEQUENCE</scope>
    <source>
        <strain evidence="10">9284</strain>
    </source>
</reference>
<evidence type="ECO:0000259" key="9">
    <source>
        <dbReference type="PROSITE" id="PS50196"/>
    </source>
</evidence>
<feature type="domain" description="RanBD1" evidence="9">
    <location>
        <begin position="485"/>
        <end position="603"/>
    </location>
</feature>
<name>A0AAD7CGW0_9AGAR</name>
<evidence type="ECO:0000256" key="5">
    <source>
        <dbReference type="ARBA" id="ARBA00023010"/>
    </source>
</evidence>
<evidence type="ECO:0000256" key="8">
    <source>
        <dbReference type="SAM" id="MobiDB-lite"/>
    </source>
</evidence>
<feature type="region of interest" description="Disordered" evidence="8">
    <location>
        <begin position="211"/>
        <end position="488"/>
    </location>
</feature>
<evidence type="ECO:0000313" key="10">
    <source>
        <dbReference type="EMBL" id="KAJ7647038.1"/>
    </source>
</evidence>
<evidence type="ECO:0000256" key="2">
    <source>
        <dbReference type="ARBA" id="ARBA00022448"/>
    </source>
</evidence>
<dbReference type="SMART" id="SM00160">
    <property type="entry name" value="RanBD"/>
    <property type="match status" value="1"/>
</dbReference>
<evidence type="ECO:0000256" key="3">
    <source>
        <dbReference type="ARBA" id="ARBA00022816"/>
    </source>
</evidence>
<gene>
    <name evidence="10" type="ORF">FB45DRAFT_186942</name>
</gene>
<feature type="compositionally biased region" description="Low complexity" evidence="8">
    <location>
        <begin position="147"/>
        <end position="160"/>
    </location>
</feature>
<evidence type="ECO:0000256" key="7">
    <source>
        <dbReference type="ARBA" id="ARBA00023242"/>
    </source>
</evidence>
<feature type="compositionally biased region" description="Basic and acidic residues" evidence="8">
    <location>
        <begin position="420"/>
        <end position="432"/>
    </location>
</feature>
<dbReference type="InterPro" id="IPR000156">
    <property type="entry name" value="Ran_bind_dom"/>
</dbReference>
<dbReference type="PANTHER" id="PTHR38697:SF1">
    <property type="entry name" value="NUCLEAR PORE COMPLEX PROTEIN SIMILAR TO S. CEREVISIAE NUP2 (EUROFUNG)"/>
    <property type="match status" value="1"/>
</dbReference>
<dbReference type="Gene3D" id="2.30.29.30">
    <property type="entry name" value="Pleckstrin-homology domain (PH domain)/Phosphotyrosine-binding domain (PTB)"/>
    <property type="match status" value="1"/>
</dbReference>
<dbReference type="InterPro" id="IPR053074">
    <property type="entry name" value="NPC_Nucleoporin"/>
</dbReference>
<keyword evidence="6" id="KW-0906">Nuclear pore complex</keyword>
<evidence type="ECO:0000313" key="11">
    <source>
        <dbReference type="Proteomes" id="UP001221142"/>
    </source>
</evidence>
<dbReference type="SUPFAM" id="SSF50729">
    <property type="entry name" value="PH domain-like"/>
    <property type="match status" value="1"/>
</dbReference>
<organism evidence="10 11">
    <name type="scientific">Roridomyces roridus</name>
    <dbReference type="NCBI Taxonomy" id="1738132"/>
    <lineage>
        <taxon>Eukaryota</taxon>
        <taxon>Fungi</taxon>
        <taxon>Dikarya</taxon>
        <taxon>Basidiomycota</taxon>
        <taxon>Agaricomycotina</taxon>
        <taxon>Agaricomycetes</taxon>
        <taxon>Agaricomycetidae</taxon>
        <taxon>Agaricales</taxon>
        <taxon>Marasmiineae</taxon>
        <taxon>Mycenaceae</taxon>
        <taxon>Roridomyces</taxon>
    </lineage>
</organism>
<dbReference type="EMBL" id="JARKIF010000002">
    <property type="protein sequence ID" value="KAJ7647038.1"/>
    <property type="molecule type" value="Genomic_DNA"/>
</dbReference>
<feature type="region of interest" description="Disordered" evidence="8">
    <location>
        <begin position="1"/>
        <end position="111"/>
    </location>
</feature>
<comment type="subcellular location">
    <subcellularLocation>
        <location evidence="1">Nucleus</location>
        <location evidence="1">Nuclear pore complex</location>
    </subcellularLocation>
</comment>
<dbReference type="Pfam" id="PF00638">
    <property type="entry name" value="Ran_BP1"/>
    <property type="match status" value="1"/>
</dbReference>
<feature type="compositionally biased region" description="Low complexity" evidence="8">
    <location>
        <begin position="100"/>
        <end position="111"/>
    </location>
</feature>
<dbReference type="GO" id="GO:0005643">
    <property type="term" value="C:nuclear pore"/>
    <property type="evidence" value="ECO:0007669"/>
    <property type="project" value="UniProtKB-SubCell"/>
</dbReference>
<feature type="compositionally biased region" description="Low complexity" evidence="8">
    <location>
        <begin position="50"/>
        <end position="60"/>
    </location>
</feature>
<feature type="compositionally biased region" description="Basic and acidic residues" evidence="8">
    <location>
        <begin position="1"/>
        <end position="12"/>
    </location>
</feature>
<proteinExistence type="predicted"/>
<keyword evidence="5" id="KW-0811">Translocation</keyword>
<dbReference type="AlphaFoldDB" id="A0AAD7CGW0"/>
<keyword evidence="11" id="KW-1185">Reference proteome</keyword>
<dbReference type="Pfam" id="PF08911">
    <property type="entry name" value="NUP50"/>
    <property type="match status" value="1"/>
</dbReference>
<protein>
    <recommendedName>
        <fullName evidence="9">RanBD1 domain-containing protein</fullName>
    </recommendedName>
</protein>
<dbReference type="InterPro" id="IPR015007">
    <property type="entry name" value="NUP2/50/61"/>
</dbReference>
<keyword evidence="2" id="KW-0813">Transport</keyword>
<evidence type="ECO:0000256" key="4">
    <source>
        <dbReference type="ARBA" id="ARBA00022927"/>
    </source>
</evidence>
<dbReference type="PANTHER" id="PTHR38697">
    <property type="entry name" value="NUCLEAR PORE COMPLEX PROTEIN SIMILAR TO S. CEREVISIAE NUP2 (EUROFUNG)"/>
    <property type="match status" value="1"/>
</dbReference>
<evidence type="ECO:0000256" key="1">
    <source>
        <dbReference type="ARBA" id="ARBA00004567"/>
    </source>
</evidence>
<keyword evidence="4" id="KW-0653">Protein transport</keyword>
<dbReference type="Proteomes" id="UP001221142">
    <property type="component" value="Unassembled WGS sequence"/>
</dbReference>
<comment type="caution">
    <text evidence="10">The sequence shown here is derived from an EMBL/GenBank/DDBJ whole genome shotgun (WGS) entry which is preliminary data.</text>
</comment>
<feature type="region of interest" description="Disordered" evidence="8">
    <location>
        <begin position="139"/>
        <end position="160"/>
    </location>
</feature>
<feature type="compositionally biased region" description="Low complexity" evidence="8">
    <location>
        <begin position="68"/>
        <end position="93"/>
    </location>
</feature>
<dbReference type="GO" id="GO:0051028">
    <property type="term" value="P:mRNA transport"/>
    <property type="evidence" value="ECO:0007669"/>
    <property type="project" value="UniProtKB-KW"/>
</dbReference>
<dbReference type="PROSITE" id="PS50196">
    <property type="entry name" value="RANBD1"/>
    <property type="match status" value="1"/>
</dbReference>
<dbReference type="InterPro" id="IPR011993">
    <property type="entry name" value="PH-like_dom_sf"/>
</dbReference>
<keyword evidence="7" id="KW-0539">Nucleus</keyword>